<dbReference type="Proteomes" id="UP001055811">
    <property type="component" value="Linkage Group LG07"/>
</dbReference>
<gene>
    <name evidence="1" type="ORF">L2E82_40664</name>
</gene>
<accession>A0ACB9ALF1</accession>
<comment type="caution">
    <text evidence="1">The sequence shown here is derived from an EMBL/GenBank/DDBJ whole genome shotgun (WGS) entry which is preliminary data.</text>
</comment>
<evidence type="ECO:0000313" key="1">
    <source>
        <dbReference type="EMBL" id="KAI3710869.1"/>
    </source>
</evidence>
<dbReference type="EMBL" id="CM042015">
    <property type="protein sequence ID" value="KAI3710869.1"/>
    <property type="molecule type" value="Genomic_DNA"/>
</dbReference>
<keyword evidence="2" id="KW-1185">Reference proteome</keyword>
<sequence>MMVSRWWCSETMVKLEEMGRRWCRGGGAVRRSYKSGRKDRLGKKSIRAVLWRGLYNGVVLVTVVTRYCDDEGGDRFAPSGIDWSWVEPGEVGGLAMFSDFSSLFGPVGFDILYKWTRPKFGPIPLHELLPSLSSFIHFVLYFYLTPVSILL</sequence>
<reference evidence="2" key="1">
    <citation type="journal article" date="2022" name="Mol. Ecol. Resour.">
        <title>The genomes of chicory, endive, great burdock and yacon provide insights into Asteraceae palaeo-polyploidization history and plant inulin production.</title>
        <authorList>
            <person name="Fan W."/>
            <person name="Wang S."/>
            <person name="Wang H."/>
            <person name="Wang A."/>
            <person name="Jiang F."/>
            <person name="Liu H."/>
            <person name="Zhao H."/>
            <person name="Xu D."/>
            <person name="Zhang Y."/>
        </authorList>
    </citation>
    <scope>NUCLEOTIDE SEQUENCE [LARGE SCALE GENOMIC DNA]</scope>
    <source>
        <strain evidence="2">cv. Punajuju</strain>
    </source>
</reference>
<evidence type="ECO:0000313" key="2">
    <source>
        <dbReference type="Proteomes" id="UP001055811"/>
    </source>
</evidence>
<proteinExistence type="predicted"/>
<name>A0ACB9ALF1_CICIN</name>
<organism evidence="1 2">
    <name type="scientific">Cichorium intybus</name>
    <name type="common">Chicory</name>
    <dbReference type="NCBI Taxonomy" id="13427"/>
    <lineage>
        <taxon>Eukaryota</taxon>
        <taxon>Viridiplantae</taxon>
        <taxon>Streptophyta</taxon>
        <taxon>Embryophyta</taxon>
        <taxon>Tracheophyta</taxon>
        <taxon>Spermatophyta</taxon>
        <taxon>Magnoliopsida</taxon>
        <taxon>eudicotyledons</taxon>
        <taxon>Gunneridae</taxon>
        <taxon>Pentapetalae</taxon>
        <taxon>asterids</taxon>
        <taxon>campanulids</taxon>
        <taxon>Asterales</taxon>
        <taxon>Asteraceae</taxon>
        <taxon>Cichorioideae</taxon>
        <taxon>Cichorieae</taxon>
        <taxon>Cichoriinae</taxon>
        <taxon>Cichorium</taxon>
    </lineage>
</organism>
<reference evidence="1 2" key="2">
    <citation type="journal article" date="2022" name="Mol. Ecol. Resour.">
        <title>The genomes of chicory, endive, great burdock and yacon provide insights into Asteraceae paleo-polyploidization history and plant inulin production.</title>
        <authorList>
            <person name="Fan W."/>
            <person name="Wang S."/>
            <person name="Wang H."/>
            <person name="Wang A."/>
            <person name="Jiang F."/>
            <person name="Liu H."/>
            <person name="Zhao H."/>
            <person name="Xu D."/>
            <person name="Zhang Y."/>
        </authorList>
    </citation>
    <scope>NUCLEOTIDE SEQUENCE [LARGE SCALE GENOMIC DNA]</scope>
    <source>
        <strain evidence="2">cv. Punajuju</strain>
        <tissue evidence="1">Leaves</tissue>
    </source>
</reference>
<protein>
    <submittedName>
        <fullName evidence="1">Uncharacterized protein</fullName>
    </submittedName>
</protein>